<dbReference type="AlphaFoldDB" id="A0A8B8CP50"/>
<reference evidence="3" key="1">
    <citation type="submission" date="2025-08" db="UniProtKB">
        <authorList>
            <consortium name="RefSeq"/>
        </authorList>
    </citation>
    <scope>IDENTIFICATION</scope>
    <source>
        <tissue evidence="3">Whole sample</tissue>
    </source>
</reference>
<sequence length="200" mass="22811">MATSQNQEPGTNGFHDGDPLSERMKKYQIDDDVEKTSTGRKPSEEFNQPLFFKDEAERLKHLHKIRASPTSSAASRISKNKTRSYELLSLTNGTQTYDSLRGGVPMSSPNQTRASALADLPPLVIPKDGNLQRFGVDEMAAFFRYMNVNEEIVQRLHRKELDGRKFGKLKDKTLEDLQIKNPIILHFRDRSNKDKIGFML</sequence>
<organism evidence="2 3">
    <name type="scientific">Crassostrea virginica</name>
    <name type="common">Eastern oyster</name>
    <dbReference type="NCBI Taxonomy" id="6565"/>
    <lineage>
        <taxon>Eukaryota</taxon>
        <taxon>Metazoa</taxon>
        <taxon>Spiralia</taxon>
        <taxon>Lophotrochozoa</taxon>
        <taxon>Mollusca</taxon>
        <taxon>Bivalvia</taxon>
        <taxon>Autobranchia</taxon>
        <taxon>Pteriomorphia</taxon>
        <taxon>Ostreida</taxon>
        <taxon>Ostreoidea</taxon>
        <taxon>Ostreidae</taxon>
        <taxon>Crassostrea</taxon>
    </lineage>
</organism>
<accession>A0A8B8CP50</accession>
<feature type="compositionally biased region" description="Basic and acidic residues" evidence="1">
    <location>
        <begin position="15"/>
        <end position="44"/>
    </location>
</feature>
<evidence type="ECO:0000313" key="2">
    <source>
        <dbReference type="Proteomes" id="UP000694844"/>
    </source>
</evidence>
<protein>
    <submittedName>
        <fullName evidence="3">Uncharacterized protein LOC111120894</fullName>
    </submittedName>
</protein>
<evidence type="ECO:0000256" key="1">
    <source>
        <dbReference type="SAM" id="MobiDB-lite"/>
    </source>
</evidence>
<dbReference type="KEGG" id="cvn:111120894"/>
<name>A0A8B8CP50_CRAVI</name>
<proteinExistence type="predicted"/>
<keyword evidence="2" id="KW-1185">Reference proteome</keyword>
<feature type="compositionally biased region" description="Polar residues" evidence="1">
    <location>
        <begin position="1"/>
        <end position="10"/>
    </location>
</feature>
<dbReference type="RefSeq" id="XP_022317623.1">
    <property type="nucleotide sequence ID" value="XM_022461915.1"/>
</dbReference>
<gene>
    <name evidence="3" type="primary">LOC111120894</name>
</gene>
<dbReference type="Proteomes" id="UP000694844">
    <property type="component" value="Chromosome 2"/>
</dbReference>
<dbReference type="OrthoDB" id="6128388at2759"/>
<dbReference type="GeneID" id="111120894"/>
<evidence type="ECO:0000313" key="3">
    <source>
        <dbReference type="RefSeq" id="XP_022317623.1"/>
    </source>
</evidence>
<feature type="region of interest" description="Disordered" evidence="1">
    <location>
        <begin position="1"/>
        <end position="51"/>
    </location>
</feature>